<keyword evidence="2" id="KW-0269">Exonuclease</keyword>
<dbReference type="InterPro" id="IPR013520">
    <property type="entry name" value="Ribonucl_H"/>
</dbReference>
<proteinExistence type="predicted"/>
<dbReference type="SMART" id="SM00479">
    <property type="entry name" value="EXOIII"/>
    <property type="match status" value="1"/>
</dbReference>
<dbReference type="GO" id="GO:0003676">
    <property type="term" value="F:nucleic acid binding"/>
    <property type="evidence" value="ECO:0007669"/>
    <property type="project" value="InterPro"/>
</dbReference>
<dbReference type="GO" id="GO:0004527">
    <property type="term" value="F:exonuclease activity"/>
    <property type="evidence" value="ECO:0007669"/>
    <property type="project" value="UniProtKB-KW"/>
</dbReference>
<gene>
    <name evidence="2" type="ORF">SLAVMIC_00570</name>
</gene>
<sequence length="258" mass="30103">MLKFDELFENKMWYKSIPQILNWLQSKSNKTWIWIDTETTGLGGPHKQQLTQISAIATKYNFNTNKFEEISVYDEKIKLTDETKSKYNDPDDKTKWVLSFNHYGDGGYKYKDEQYVIDTFFDWLSQFNDPFLIAQNAEFDMAMLSGRGKHNILGEVFDTKELLQLYYLPLLQALAETDPKYKELIDFIGTSERDSGLISSSMSKVGPALDIDMNNYHDALTDCRITIQMYQGIVNLLKENKDVDISNYQIERIKVKRS</sequence>
<feature type="domain" description="Exonuclease" evidence="1">
    <location>
        <begin position="31"/>
        <end position="239"/>
    </location>
</feature>
<dbReference type="EMBL" id="OU342829">
    <property type="protein sequence ID" value="CAG7580828.1"/>
    <property type="molecule type" value="Genomic_DNA"/>
</dbReference>
<name>A0A8D9FRN4_9VIRU</name>
<dbReference type="Gene3D" id="3.30.420.10">
    <property type="entry name" value="Ribonuclease H-like superfamily/Ribonuclease H"/>
    <property type="match status" value="1"/>
</dbReference>
<keyword evidence="2" id="KW-0540">Nuclease</keyword>
<dbReference type="InterPro" id="IPR012337">
    <property type="entry name" value="RNaseH-like_sf"/>
</dbReference>
<protein>
    <submittedName>
        <fullName evidence="2">Putative DnaQ-like 3'-5' exonuclease</fullName>
    </submittedName>
</protein>
<organism evidence="2">
    <name type="scientific">uncultured marine phage</name>
    <dbReference type="NCBI Taxonomy" id="707152"/>
    <lineage>
        <taxon>Viruses</taxon>
        <taxon>environmental samples</taxon>
    </lineage>
</organism>
<accession>A0A8D9FRN4</accession>
<evidence type="ECO:0000313" key="2">
    <source>
        <dbReference type="EMBL" id="CAG7580828.1"/>
    </source>
</evidence>
<dbReference type="Pfam" id="PF00929">
    <property type="entry name" value="RNase_T"/>
    <property type="match status" value="1"/>
</dbReference>
<keyword evidence="2" id="KW-0378">Hydrolase</keyword>
<dbReference type="InterPro" id="IPR036397">
    <property type="entry name" value="RNaseH_sf"/>
</dbReference>
<reference evidence="2" key="1">
    <citation type="submission" date="2021-06" db="EMBL/GenBank/DDBJ databases">
        <authorList>
            <person name="Gannon L."/>
            <person name="Redgwell R T."/>
            <person name="Michniewski S."/>
            <person name="Harrison D C."/>
            <person name="Millard A."/>
        </authorList>
    </citation>
    <scope>NUCLEOTIDE SEQUENCE</scope>
</reference>
<evidence type="ECO:0000259" key="1">
    <source>
        <dbReference type="SMART" id="SM00479"/>
    </source>
</evidence>
<dbReference type="SUPFAM" id="SSF53098">
    <property type="entry name" value="Ribonuclease H-like"/>
    <property type="match status" value="1"/>
</dbReference>